<dbReference type="InterPro" id="IPR005635">
    <property type="entry name" value="Inner_centromere_prot_ARK-bd"/>
</dbReference>
<dbReference type="PANTHER" id="PTHR13738">
    <property type="entry name" value="TROPONIN I"/>
    <property type="match status" value="1"/>
</dbReference>
<evidence type="ECO:0000256" key="3">
    <source>
        <dbReference type="ARBA" id="ARBA00010042"/>
    </source>
</evidence>
<organism evidence="9 10">
    <name type="scientific">Rhamnella rubrinervis</name>
    <dbReference type="NCBI Taxonomy" id="2594499"/>
    <lineage>
        <taxon>Eukaryota</taxon>
        <taxon>Viridiplantae</taxon>
        <taxon>Streptophyta</taxon>
        <taxon>Embryophyta</taxon>
        <taxon>Tracheophyta</taxon>
        <taxon>Spermatophyta</taxon>
        <taxon>Magnoliopsida</taxon>
        <taxon>eudicotyledons</taxon>
        <taxon>Gunneridae</taxon>
        <taxon>Pentapetalae</taxon>
        <taxon>rosids</taxon>
        <taxon>fabids</taxon>
        <taxon>Rosales</taxon>
        <taxon>Rhamnaceae</taxon>
        <taxon>rhamnoid group</taxon>
        <taxon>Rhamneae</taxon>
        <taxon>Rhamnella</taxon>
    </lineage>
</organism>
<feature type="region of interest" description="Disordered" evidence="7">
    <location>
        <begin position="1747"/>
        <end position="1781"/>
    </location>
</feature>
<dbReference type="GO" id="GO:0005819">
    <property type="term" value="C:spindle"/>
    <property type="evidence" value="ECO:0007669"/>
    <property type="project" value="UniProtKB-SubCell"/>
</dbReference>
<protein>
    <recommendedName>
        <fullName evidence="8">Inner centromere protein ARK-binding domain-containing protein</fullName>
    </recommendedName>
</protein>
<comment type="subcellular location">
    <subcellularLocation>
        <location evidence="2">Cytoplasm</location>
        <location evidence="2">Cytoskeleton</location>
        <location evidence="2">Spindle</location>
    </subcellularLocation>
    <subcellularLocation>
        <location evidence="1">Nucleus</location>
    </subcellularLocation>
</comment>
<accession>A0A8K0HJP3</accession>
<keyword evidence="6" id="KW-0539">Nucleus</keyword>
<gene>
    <name evidence="9" type="ORF">FNV43_RR03743</name>
</gene>
<keyword evidence="5" id="KW-0206">Cytoskeleton</keyword>
<keyword evidence="10" id="KW-1185">Reference proteome</keyword>
<keyword evidence="4" id="KW-0963">Cytoplasm</keyword>
<sequence length="1865" mass="206898">MKTKKLAAATGQEQERALKLQLWLWSKSAMDSNQEKSLKSSALVHAISLFRTSLTLFNSSSDSILVLQTIRWIHGNTLKMSTVEKLFVQIFERKKSIIDRVKHQVHLFDQHLASKLLIDGITPPPWLFPPVPNPQNTDLNEFNVEELIPGVRKLHTQPGVPFSSSHCSIYEKPVTAAQNRELLNDLCTEIKKGFYAGDETMLLPLHCISDAGCASNHIPAPEDCSMFPEGQRDCIMSPEDQRDARCSDANPGPALSLARIQRSRSRQKALELRNSAKAAKFRLQDENNAGDCAGGSVQSDQLFGLNLVNPLGTDNDTCAVEDAEVGGCLSSEKETTVYSSKTASLKISDQKHSSLNVGNSSCAVREDGATLADSTSISAQRYNHVNQPLELDNDSNHVNQPLELDKHSNHVNQPLELPNQSHAASKEGSNIYLRRITRSSPSHQANCASELFKLDDSSSNGQVDGISNLIRQPKVADETELVKSFDATEENPTMEAKAKGYGSKEHRTNDYHGRITRSRSSNKPCNTVHDLSKLARSSPGEKNLDLCPINGKEHFTKGNAYEEYVSRGIESHGTCSSERISKAENLDVSSQILSQSTFADSKKSLNGKGTQLSAGRSFLVRKDLEQCAANSTDSSEEETIEDECAGKNTRIEATSATERILKPVNSHDLGCRVTRFRSAASNKSQLAKSLDRCQGVEYQEVSNAKVKDPPCTSTCELLDVGRRAATVEENEIDYEQVEAHSTCSMSNSDSVGLEVLAPKPLTDCSMLFNPKQLIFDDVEESSLNAISTYSLKRKTQGRSSEQRPLTLLEPAGVLDKVRTVNYQEKCNSSPEMPLLEEQEVLRKEEEPQRGVSEANAEEIEKEVRALNGSAISSVKEISDIHKDIDLQTSLKNDRTSNKKSSLTEHSTTVRVACECPLGSSLKEVMASHLCTDKGDTRINVSAESDNRVFTVEHSKLVSEESKQDTHYFGDPNLVKDADFFVVTSPGVLGNVSVYRDFTAADSLPHNRDVTEVGCSKSTENKIEEKSSSNSSVEGSWTMNKRRKIGLVDTQSAWPEVNEDAIHTMNSDFMCKDLPSEEYNPRAIPESQKLSIFGEDVSQLISSGNKIEIHQIKEQNVTAGSELSPKLQVEESYFSLKGEKTSADAPFTFIHGELRSSLVSSLIRQVAGDFQGNLVEETRAVDSTSIIFDAENQCATADNRVSFHLHNHLGLGNTEPLTCRKRLLQEKMSCLEGMSKFSYCSIGSPHSADEKMPVLEGFIMQTDGEVPCIDGEGIGLDKLKLPTPTIESSCMVEQLCKPPCVQTPVSYSSASLNLHRVPNVFQSVPNGLLEGIDLRTRLPTNNTVKQLKNDYGCLSEVSCAFNGRSYSDCLPDLSGQSGWDIKKPCTSPIGKLWDRITSTYGSSEKRQSLNPELPCISEENENAEEMVDTVGDGIFSKVLTSSVIRKPLANITGSQNLPASEAEPCVDRCSLDSVNTEFSFTGTHNRVRKKLGTRNSNKRATGSLHNRFNKPKLSGKTSLRKGGPLCTEVESKHNNIVSNITSFIPLVQQKQAAAVLTGKREIKVKALEAAEAAKRLAEKRDNERKIKKEALKVERARLEQENLRQLELQKKRKEEERKKKEADMAARKRQREEEERKEKERKRMRVEEARKQQREYGQKLRAEKEGKVLKCRATDEREHEMNEPKDEGEKHENMEKGQGCVDLWKISETEQKTRVSSDGRGAGIVHEELETSSDMRYNRKVMNNLEEPTGNEILVSNTRKEQSYEISPYKESDDEDDDDNDLPNSKFIPYWASKNCLSLLVSSQNGVDPEVIFPPDSFCSFDEVGNTCLGKSMGFRKTSRGTKAAKEFSNVLSPSDSDALYNTGYY</sequence>
<dbReference type="EMBL" id="VOIH02000002">
    <property type="protein sequence ID" value="KAF3453303.1"/>
    <property type="molecule type" value="Genomic_DNA"/>
</dbReference>
<feature type="domain" description="Inner centromere protein ARK-binding" evidence="8">
    <location>
        <begin position="1771"/>
        <end position="1823"/>
    </location>
</feature>
<evidence type="ECO:0000256" key="2">
    <source>
        <dbReference type="ARBA" id="ARBA00004186"/>
    </source>
</evidence>
<feature type="compositionally biased region" description="Basic and acidic residues" evidence="7">
    <location>
        <begin position="1611"/>
        <end position="1637"/>
    </location>
</feature>
<reference evidence="9" key="1">
    <citation type="submission" date="2020-03" db="EMBL/GenBank/DDBJ databases">
        <title>A high-quality chromosome-level genome assembly of a woody plant with both climbing and erect habits, Rhamnella rubrinervis.</title>
        <authorList>
            <person name="Lu Z."/>
            <person name="Yang Y."/>
            <person name="Zhu X."/>
            <person name="Sun Y."/>
        </authorList>
    </citation>
    <scope>NUCLEOTIDE SEQUENCE</scope>
    <source>
        <strain evidence="9">BYM</strain>
        <tissue evidence="9">Leaf</tissue>
    </source>
</reference>
<evidence type="ECO:0000256" key="6">
    <source>
        <dbReference type="ARBA" id="ARBA00023242"/>
    </source>
</evidence>
<feature type="region of interest" description="Disordered" evidence="7">
    <location>
        <begin position="1014"/>
        <end position="1035"/>
    </location>
</feature>
<comment type="similarity">
    <text evidence="3">Belongs to the INCENP family.</text>
</comment>
<evidence type="ECO:0000256" key="7">
    <source>
        <dbReference type="SAM" id="MobiDB-lite"/>
    </source>
</evidence>
<evidence type="ECO:0000259" key="8">
    <source>
        <dbReference type="Pfam" id="PF03941"/>
    </source>
</evidence>
<evidence type="ECO:0000256" key="1">
    <source>
        <dbReference type="ARBA" id="ARBA00004123"/>
    </source>
</evidence>
<dbReference type="PANTHER" id="PTHR13738:SF1">
    <property type="entry name" value="TROPONIN I"/>
    <property type="match status" value="1"/>
</dbReference>
<feature type="compositionally biased region" description="Acidic residues" evidence="7">
    <location>
        <begin position="1771"/>
        <end position="1780"/>
    </location>
</feature>
<dbReference type="InterPro" id="IPR050875">
    <property type="entry name" value="Troponin_I"/>
</dbReference>
<comment type="caution">
    <text evidence="9">The sequence shown here is derived from an EMBL/GenBank/DDBJ whole genome shotgun (WGS) entry which is preliminary data.</text>
</comment>
<proteinExistence type="inferred from homology"/>
<feature type="compositionally biased region" description="Basic and acidic residues" evidence="7">
    <location>
        <begin position="1757"/>
        <end position="1770"/>
    </location>
</feature>
<evidence type="ECO:0000313" key="9">
    <source>
        <dbReference type="EMBL" id="KAF3453303.1"/>
    </source>
</evidence>
<dbReference type="OrthoDB" id="681218at2759"/>
<evidence type="ECO:0000313" key="10">
    <source>
        <dbReference type="Proteomes" id="UP000796880"/>
    </source>
</evidence>
<feature type="region of interest" description="Disordered" evidence="7">
    <location>
        <begin position="1611"/>
        <end position="1695"/>
    </location>
</feature>
<dbReference type="Pfam" id="PF03941">
    <property type="entry name" value="INCENP_ARK-bind"/>
    <property type="match status" value="1"/>
</dbReference>
<dbReference type="GO" id="GO:0005634">
    <property type="term" value="C:nucleus"/>
    <property type="evidence" value="ECO:0007669"/>
    <property type="project" value="UniProtKB-SubCell"/>
</dbReference>
<evidence type="ECO:0000256" key="5">
    <source>
        <dbReference type="ARBA" id="ARBA00023212"/>
    </source>
</evidence>
<feature type="compositionally biased region" description="Basic and acidic residues" evidence="7">
    <location>
        <begin position="1644"/>
        <end position="1694"/>
    </location>
</feature>
<dbReference type="Proteomes" id="UP000796880">
    <property type="component" value="Unassembled WGS sequence"/>
</dbReference>
<evidence type="ECO:0000256" key="4">
    <source>
        <dbReference type="ARBA" id="ARBA00022490"/>
    </source>
</evidence>
<name>A0A8K0HJP3_9ROSA</name>